<dbReference type="GeneID" id="20200516"/>
<reference evidence="4 6" key="2">
    <citation type="journal article" date="2013" name="Nature">
        <title>Insights into bilaterian evolution from three spiralian genomes.</title>
        <authorList>
            <person name="Simakov O."/>
            <person name="Marletaz F."/>
            <person name="Cho S.J."/>
            <person name="Edsinger-Gonzales E."/>
            <person name="Havlak P."/>
            <person name="Hellsten U."/>
            <person name="Kuo D.H."/>
            <person name="Larsson T."/>
            <person name="Lv J."/>
            <person name="Arendt D."/>
            <person name="Savage R."/>
            <person name="Osoegawa K."/>
            <person name="de Jong P."/>
            <person name="Grimwood J."/>
            <person name="Chapman J.A."/>
            <person name="Shapiro H."/>
            <person name="Aerts A."/>
            <person name="Otillar R.P."/>
            <person name="Terry A.Y."/>
            <person name="Boore J.L."/>
            <person name="Grigoriev I.V."/>
            <person name="Lindberg D.R."/>
            <person name="Seaver E.C."/>
            <person name="Weisblat D.A."/>
            <person name="Putnam N.H."/>
            <person name="Rokhsar D.S."/>
        </authorList>
    </citation>
    <scope>NUCLEOTIDE SEQUENCE</scope>
</reference>
<keyword evidence="1" id="KW-0862">Zinc</keyword>
<feature type="compositionally biased region" description="Basic and acidic residues" evidence="2">
    <location>
        <begin position="75"/>
        <end position="91"/>
    </location>
</feature>
<dbReference type="KEGG" id="hro:HELRODRAFT_164364"/>
<dbReference type="RefSeq" id="XP_009027566.1">
    <property type="nucleotide sequence ID" value="XM_009029318.1"/>
</dbReference>
<proteinExistence type="predicted"/>
<protein>
    <recommendedName>
        <fullName evidence="3">C3H1-type domain-containing protein</fullName>
    </recommendedName>
</protein>
<dbReference type="OrthoDB" id="8947872at2759"/>
<dbReference type="HOGENOM" id="CLU_504610_0_0_1"/>
<sequence length="540" mass="62950">MEIMYEELKFEITFELENEESKTIKDETKKNTSDSEKFLTRPNKNASVKKNCLREAIKKSCETEMLTEIPTSQNKTDDIPKSTFPDGREDNGNIKVNTIPLACNKRAKTIDKPEKIVYKKCQLCKVNIDETKWSVHVNGKKHKRKTKFSNLLQKDFEKNKKLTTAVENEFSNLSEKSETDSETNSECNEKLKLENVLLNSSNNCCPHDLEEDNDFQISTKKKKRKNKKIFSEKLNISEQIETQSYPLKLDDSCNKIIINKMKNETDSSINKDCNITKKSWTTKLEEKCLADRRNSSNILNGPSHLKPEGYFPLSIAIYDIKLCCLKNHHQNLFHNCPEEIICVKQKRNAEWIPIRDTPKNNEIFKSYKLCNFFPRCPRENKCNFAHSTEEQTVWNAIKKGKFSHENFVEKHQSIYIQKESTLKKIVHEYKGGLIWACKSCFELKNTIRGVNLNDKKCTSSHDSHQLGRNTIIVIHQRTDDKSFTPIYLPSKSSILEICSELKFCTNKSCCRRPHSNLEYDVWKYIINKNLTTEEFFDQVN</sequence>
<feature type="compositionally biased region" description="Basic and acidic residues" evidence="2">
    <location>
        <begin position="20"/>
        <end position="39"/>
    </location>
</feature>
<feature type="region of interest" description="Disordered" evidence="2">
    <location>
        <begin position="20"/>
        <end position="41"/>
    </location>
</feature>
<evidence type="ECO:0000259" key="3">
    <source>
        <dbReference type="PROSITE" id="PS50103"/>
    </source>
</evidence>
<keyword evidence="1" id="KW-0863">Zinc-finger</keyword>
<dbReference type="AlphaFoldDB" id="T1EVB6"/>
<name>T1EVB6_HELRO</name>
<evidence type="ECO:0000256" key="1">
    <source>
        <dbReference type="PROSITE-ProRule" id="PRU00723"/>
    </source>
</evidence>
<dbReference type="PROSITE" id="PS50103">
    <property type="entry name" value="ZF_C3H1"/>
    <property type="match status" value="1"/>
</dbReference>
<evidence type="ECO:0000313" key="4">
    <source>
        <dbReference type="EMBL" id="ESN94507.1"/>
    </source>
</evidence>
<reference evidence="6" key="1">
    <citation type="submission" date="2012-12" db="EMBL/GenBank/DDBJ databases">
        <authorList>
            <person name="Hellsten U."/>
            <person name="Grimwood J."/>
            <person name="Chapman J.A."/>
            <person name="Shapiro H."/>
            <person name="Aerts A."/>
            <person name="Otillar R.P."/>
            <person name="Terry A.Y."/>
            <person name="Boore J.L."/>
            <person name="Simakov O."/>
            <person name="Marletaz F."/>
            <person name="Cho S.-J."/>
            <person name="Edsinger-Gonzales E."/>
            <person name="Havlak P."/>
            <person name="Kuo D.-H."/>
            <person name="Larsson T."/>
            <person name="Lv J."/>
            <person name="Arendt D."/>
            <person name="Savage R."/>
            <person name="Osoegawa K."/>
            <person name="de Jong P."/>
            <person name="Lindberg D.R."/>
            <person name="Seaver E.C."/>
            <person name="Weisblat D.A."/>
            <person name="Putnam N.H."/>
            <person name="Grigoriev I.V."/>
            <person name="Rokhsar D.S."/>
        </authorList>
    </citation>
    <scope>NUCLEOTIDE SEQUENCE</scope>
</reference>
<organism evidence="5 6">
    <name type="scientific">Helobdella robusta</name>
    <name type="common">Californian leech</name>
    <dbReference type="NCBI Taxonomy" id="6412"/>
    <lineage>
        <taxon>Eukaryota</taxon>
        <taxon>Metazoa</taxon>
        <taxon>Spiralia</taxon>
        <taxon>Lophotrochozoa</taxon>
        <taxon>Annelida</taxon>
        <taxon>Clitellata</taxon>
        <taxon>Hirudinea</taxon>
        <taxon>Rhynchobdellida</taxon>
        <taxon>Glossiphoniidae</taxon>
        <taxon>Helobdella</taxon>
    </lineage>
</organism>
<dbReference type="InParanoid" id="T1EVB6"/>
<dbReference type="EMBL" id="KB097571">
    <property type="protein sequence ID" value="ESN94507.1"/>
    <property type="molecule type" value="Genomic_DNA"/>
</dbReference>
<feature type="zinc finger region" description="C3H1-type" evidence="1">
    <location>
        <begin position="364"/>
        <end position="389"/>
    </location>
</feature>
<dbReference type="Proteomes" id="UP000015101">
    <property type="component" value="Unassembled WGS sequence"/>
</dbReference>
<feature type="domain" description="C3H1-type" evidence="3">
    <location>
        <begin position="364"/>
        <end position="389"/>
    </location>
</feature>
<keyword evidence="1" id="KW-0479">Metal-binding</keyword>
<evidence type="ECO:0000313" key="6">
    <source>
        <dbReference type="Proteomes" id="UP000015101"/>
    </source>
</evidence>
<dbReference type="GO" id="GO:0008270">
    <property type="term" value="F:zinc ion binding"/>
    <property type="evidence" value="ECO:0007669"/>
    <property type="project" value="UniProtKB-KW"/>
</dbReference>
<accession>T1EVB6</accession>
<gene>
    <name evidence="5" type="primary">20200516</name>
    <name evidence="4" type="ORF">HELRODRAFT_164364</name>
</gene>
<dbReference type="CTD" id="20200516"/>
<reference evidence="5" key="3">
    <citation type="submission" date="2015-06" db="UniProtKB">
        <authorList>
            <consortium name="EnsemblMetazoa"/>
        </authorList>
    </citation>
    <scope>IDENTIFICATION</scope>
</reference>
<keyword evidence="6" id="KW-1185">Reference proteome</keyword>
<dbReference type="InterPro" id="IPR000571">
    <property type="entry name" value="Znf_CCCH"/>
</dbReference>
<evidence type="ECO:0000313" key="5">
    <source>
        <dbReference type="EnsemblMetazoa" id="HelroP164364"/>
    </source>
</evidence>
<dbReference type="EMBL" id="AMQM01001642">
    <property type="status" value="NOT_ANNOTATED_CDS"/>
    <property type="molecule type" value="Genomic_DNA"/>
</dbReference>
<evidence type="ECO:0000256" key="2">
    <source>
        <dbReference type="SAM" id="MobiDB-lite"/>
    </source>
</evidence>
<dbReference type="EnsemblMetazoa" id="HelroT164364">
    <property type="protein sequence ID" value="HelroP164364"/>
    <property type="gene ID" value="HelroG164364"/>
</dbReference>
<feature type="region of interest" description="Disordered" evidence="2">
    <location>
        <begin position="72"/>
        <end position="91"/>
    </location>
</feature>